<dbReference type="InterPro" id="IPR027417">
    <property type="entry name" value="P-loop_NTPase"/>
</dbReference>
<evidence type="ECO:0000256" key="3">
    <source>
        <dbReference type="ARBA" id="ARBA00022777"/>
    </source>
</evidence>
<dbReference type="Gene3D" id="3.40.50.300">
    <property type="entry name" value="P-loop containing nucleotide triphosphate hydrolases"/>
    <property type="match status" value="1"/>
</dbReference>
<dbReference type="Proteomes" id="UP001295684">
    <property type="component" value="Unassembled WGS sequence"/>
</dbReference>
<dbReference type="EMBL" id="CAMPGE010009715">
    <property type="protein sequence ID" value="CAI2368581.1"/>
    <property type="molecule type" value="Genomic_DNA"/>
</dbReference>
<evidence type="ECO:0008006" key="7">
    <source>
        <dbReference type="Google" id="ProtNLM"/>
    </source>
</evidence>
<dbReference type="AlphaFoldDB" id="A0AAD1UIS0"/>
<dbReference type="GO" id="GO:0019205">
    <property type="term" value="F:nucleobase-containing compound kinase activity"/>
    <property type="evidence" value="ECO:0007669"/>
    <property type="project" value="InterPro"/>
</dbReference>
<dbReference type="PROSITE" id="PS00113">
    <property type="entry name" value="ADENYLATE_KINASE"/>
    <property type="match status" value="1"/>
</dbReference>
<protein>
    <recommendedName>
        <fullName evidence="7">Adenylate kinase</fullName>
    </recommendedName>
</protein>
<proteinExistence type="predicted"/>
<dbReference type="InterPro" id="IPR033690">
    <property type="entry name" value="Adenylat_kinase_CS"/>
</dbReference>
<dbReference type="GO" id="GO:0005524">
    <property type="term" value="F:ATP binding"/>
    <property type="evidence" value="ECO:0007669"/>
    <property type="project" value="InterPro"/>
</dbReference>
<keyword evidence="4" id="KW-0812">Transmembrane</keyword>
<evidence type="ECO:0000313" key="6">
    <source>
        <dbReference type="Proteomes" id="UP001295684"/>
    </source>
</evidence>
<sequence length="156" mass="18376">MCTFSWAISFVRLLCFMSILVSRILWGCNYTFRKESLNNVIGDLLREEQTTDPEDSKLINDHIKEGKIVPVEITCRLLLKTMQKIGMNKRFLIDGFPRNEDNLFGCQKDTEDFANVNQVIFFELPGKDMLKESYIKLRLEEEQLIMLKQFERDLLL</sequence>
<keyword evidence="2" id="KW-0547">Nucleotide-binding</keyword>
<keyword evidence="3" id="KW-0418">Kinase</keyword>
<keyword evidence="6" id="KW-1185">Reference proteome</keyword>
<organism evidence="5 6">
    <name type="scientific">Euplotes crassus</name>
    <dbReference type="NCBI Taxonomy" id="5936"/>
    <lineage>
        <taxon>Eukaryota</taxon>
        <taxon>Sar</taxon>
        <taxon>Alveolata</taxon>
        <taxon>Ciliophora</taxon>
        <taxon>Intramacronucleata</taxon>
        <taxon>Spirotrichea</taxon>
        <taxon>Hypotrichia</taxon>
        <taxon>Euplotida</taxon>
        <taxon>Euplotidae</taxon>
        <taxon>Moneuplotes</taxon>
    </lineage>
</organism>
<dbReference type="Pfam" id="PF00406">
    <property type="entry name" value="ADK"/>
    <property type="match status" value="1"/>
</dbReference>
<comment type="caution">
    <text evidence="5">The sequence shown here is derived from an EMBL/GenBank/DDBJ whole genome shotgun (WGS) entry which is preliminary data.</text>
</comment>
<evidence type="ECO:0000313" key="5">
    <source>
        <dbReference type="EMBL" id="CAI2368581.1"/>
    </source>
</evidence>
<evidence type="ECO:0000256" key="4">
    <source>
        <dbReference type="SAM" id="Phobius"/>
    </source>
</evidence>
<dbReference type="SUPFAM" id="SSF52540">
    <property type="entry name" value="P-loop containing nucleoside triphosphate hydrolases"/>
    <property type="match status" value="1"/>
</dbReference>
<feature type="transmembrane region" description="Helical" evidence="4">
    <location>
        <begin position="6"/>
        <end position="26"/>
    </location>
</feature>
<evidence type="ECO:0000256" key="1">
    <source>
        <dbReference type="ARBA" id="ARBA00022679"/>
    </source>
</evidence>
<reference evidence="5" key="1">
    <citation type="submission" date="2023-07" db="EMBL/GenBank/DDBJ databases">
        <authorList>
            <consortium name="AG Swart"/>
            <person name="Singh M."/>
            <person name="Singh A."/>
            <person name="Seah K."/>
            <person name="Emmerich C."/>
        </authorList>
    </citation>
    <scope>NUCLEOTIDE SEQUENCE</scope>
    <source>
        <strain evidence="5">DP1</strain>
    </source>
</reference>
<gene>
    <name evidence="5" type="ORF">ECRASSUSDP1_LOCUS9875</name>
</gene>
<dbReference type="PANTHER" id="PTHR23359">
    <property type="entry name" value="NUCLEOTIDE KINASE"/>
    <property type="match status" value="1"/>
</dbReference>
<keyword evidence="1" id="KW-0808">Transferase</keyword>
<name>A0AAD1UIS0_EUPCR</name>
<evidence type="ECO:0000256" key="2">
    <source>
        <dbReference type="ARBA" id="ARBA00022741"/>
    </source>
</evidence>
<accession>A0AAD1UIS0</accession>
<dbReference type="GO" id="GO:0006139">
    <property type="term" value="P:nucleobase-containing compound metabolic process"/>
    <property type="evidence" value="ECO:0007669"/>
    <property type="project" value="InterPro"/>
</dbReference>
<dbReference type="InterPro" id="IPR000850">
    <property type="entry name" value="Adenylat/UMP-CMP_kin"/>
</dbReference>
<keyword evidence="4" id="KW-0472">Membrane</keyword>
<keyword evidence="4" id="KW-1133">Transmembrane helix</keyword>